<protein>
    <submittedName>
        <fullName evidence="1">Uncharacterized protein</fullName>
    </submittedName>
</protein>
<keyword evidence="2" id="KW-1185">Reference proteome</keyword>
<evidence type="ECO:0000313" key="1">
    <source>
        <dbReference type="EMBL" id="KAK1861139.1"/>
    </source>
</evidence>
<organism evidence="1 2">
    <name type="scientific">Pyropia yezoensis</name>
    <name type="common">Susabi-nori</name>
    <name type="synonym">Porphyra yezoensis</name>
    <dbReference type="NCBI Taxonomy" id="2788"/>
    <lineage>
        <taxon>Eukaryota</taxon>
        <taxon>Rhodophyta</taxon>
        <taxon>Bangiophyceae</taxon>
        <taxon>Bangiales</taxon>
        <taxon>Bangiaceae</taxon>
        <taxon>Pyropia</taxon>
    </lineage>
</organism>
<accession>A0ACC3BSZ3</accession>
<dbReference type="EMBL" id="CM020618">
    <property type="protein sequence ID" value="KAK1861139.1"/>
    <property type="molecule type" value="Genomic_DNA"/>
</dbReference>
<evidence type="ECO:0000313" key="2">
    <source>
        <dbReference type="Proteomes" id="UP000798662"/>
    </source>
</evidence>
<comment type="caution">
    <text evidence="1">The sequence shown here is derived from an EMBL/GenBank/DDBJ whole genome shotgun (WGS) entry which is preliminary data.</text>
</comment>
<proteinExistence type="predicted"/>
<reference evidence="1" key="1">
    <citation type="submission" date="2019-11" db="EMBL/GenBank/DDBJ databases">
        <title>Nori genome reveals adaptations in red seaweeds to the harsh intertidal environment.</title>
        <authorList>
            <person name="Wang D."/>
            <person name="Mao Y."/>
        </authorList>
    </citation>
    <scope>NUCLEOTIDE SEQUENCE</scope>
    <source>
        <tissue evidence="1">Gametophyte</tissue>
    </source>
</reference>
<dbReference type="Proteomes" id="UP000798662">
    <property type="component" value="Chromosome 1"/>
</dbReference>
<gene>
    <name evidence="1" type="ORF">I4F81_003723</name>
</gene>
<sequence length="432" mass="40686">MMTTAVETAAPEVLYAALRARLAEAASVSSGPLLARTAAAVGDAVSVYLRAAGRRLRAGEGGGVGLAPFAAAANDAERGVVYSADVHAWVVGVLATPPGSEGGASAAGLVATTSGGGGGGVGGGGASAGAPAPSSSAPPLRELLAQTDAYPTATRGWRSYGAAATAAVAARVAAPAVAGLAARLYTPHSGTEVVLDALDGLATSLDAAASLLCRPAWEAVLGVTATRVAAAYVAPFLALRPVRGGGGGGGEDTAASLRNTRAVAVQLAADTAAMTAFFGARATAATRPAVVARTAAPLAAVASLFTGPGGASELAATAAMAGQTLRQLGDALAAAGGGDGGDSGGDGGGRGGGGDGGPLGVPPLRARTVAAIWAARPDIDSRDVAAAVTAVAAAEGGAAPAAAAIAAAGGGGRRGGDALGGALRWTPAPSVG</sequence>
<name>A0ACC3BSZ3_PYRYE</name>